<proteinExistence type="predicted"/>
<sequence length="123" mass="13322">MVDHEVIGSQLKTDRFPFQSEGDITLAVRNANYTLGPVMLHITMKPGAVITAHLHKGMAEALYVVEGDLINEGKQYQAGTSLHFKAGGQHGPHTTKNGCKLLVLWTEHTAKEAADLTDFVIAG</sequence>
<keyword evidence="3" id="KW-1185">Reference proteome</keyword>
<dbReference type="InterPro" id="IPR014710">
    <property type="entry name" value="RmlC-like_jellyroll"/>
</dbReference>
<protein>
    <recommendedName>
        <fullName evidence="1">Cupin type-2 domain-containing protein</fullName>
    </recommendedName>
</protein>
<dbReference type="EMBL" id="BSOW01000035">
    <property type="protein sequence ID" value="GLR90530.1"/>
    <property type="molecule type" value="Genomic_DNA"/>
</dbReference>
<dbReference type="Gene3D" id="2.60.120.10">
    <property type="entry name" value="Jelly Rolls"/>
    <property type="match status" value="1"/>
</dbReference>
<dbReference type="SUPFAM" id="SSF51182">
    <property type="entry name" value="RmlC-like cupins"/>
    <property type="match status" value="1"/>
</dbReference>
<organism evidence="2 3">
    <name type="scientific">Bradyrhizobium iriomotense</name>
    <dbReference type="NCBI Taxonomy" id="441950"/>
    <lineage>
        <taxon>Bacteria</taxon>
        <taxon>Pseudomonadati</taxon>
        <taxon>Pseudomonadota</taxon>
        <taxon>Alphaproteobacteria</taxon>
        <taxon>Hyphomicrobiales</taxon>
        <taxon>Nitrobacteraceae</taxon>
        <taxon>Bradyrhizobium</taxon>
    </lineage>
</organism>
<dbReference type="InterPro" id="IPR013096">
    <property type="entry name" value="Cupin_2"/>
</dbReference>
<reference evidence="3" key="1">
    <citation type="journal article" date="2019" name="Int. J. Syst. Evol. Microbiol.">
        <title>The Global Catalogue of Microorganisms (GCM) 10K type strain sequencing project: providing services to taxonomists for standard genome sequencing and annotation.</title>
        <authorList>
            <consortium name="The Broad Institute Genomics Platform"/>
            <consortium name="The Broad Institute Genome Sequencing Center for Infectious Disease"/>
            <person name="Wu L."/>
            <person name="Ma J."/>
        </authorList>
    </citation>
    <scope>NUCLEOTIDE SEQUENCE [LARGE SCALE GENOMIC DNA]</scope>
    <source>
        <strain evidence="3">NBRC 102520</strain>
    </source>
</reference>
<evidence type="ECO:0000313" key="3">
    <source>
        <dbReference type="Proteomes" id="UP001156905"/>
    </source>
</evidence>
<gene>
    <name evidence="2" type="ORF">GCM10007857_72450</name>
</gene>
<dbReference type="InterPro" id="IPR011051">
    <property type="entry name" value="RmlC_Cupin_sf"/>
</dbReference>
<dbReference type="Proteomes" id="UP001156905">
    <property type="component" value="Unassembled WGS sequence"/>
</dbReference>
<evidence type="ECO:0000313" key="2">
    <source>
        <dbReference type="EMBL" id="GLR90530.1"/>
    </source>
</evidence>
<evidence type="ECO:0000259" key="1">
    <source>
        <dbReference type="Pfam" id="PF07883"/>
    </source>
</evidence>
<accession>A0ABQ6B836</accession>
<feature type="domain" description="Cupin type-2" evidence="1">
    <location>
        <begin position="41"/>
        <end position="105"/>
    </location>
</feature>
<dbReference type="RefSeq" id="WP_284273488.1">
    <property type="nucleotide sequence ID" value="NZ_BSOW01000035.1"/>
</dbReference>
<name>A0ABQ6B836_9BRAD</name>
<dbReference type="Pfam" id="PF07883">
    <property type="entry name" value="Cupin_2"/>
    <property type="match status" value="1"/>
</dbReference>
<comment type="caution">
    <text evidence="2">The sequence shown here is derived from an EMBL/GenBank/DDBJ whole genome shotgun (WGS) entry which is preliminary data.</text>
</comment>